<keyword evidence="2" id="KW-1133">Transmembrane helix</keyword>
<evidence type="ECO:0000313" key="5">
    <source>
        <dbReference type="Proteomes" id="UP000186002"/>
    </source>
</evidence>
<dbReference type="CDD" id="cd01949">
    <property type="entry name" value="GGDEF"/>
    <property type="match status" value="1"/>
</dbReference>
<feature type="transmembrane region" description="Helical" evidence="2">
    <location>
        <begin position="24"/>
        <end position="47"/>
    </location>
</feature>
<dbReference type="Pfam" id="PF05228">
    <property type="entry name" value="CHASE4"/>
    <property type="match status" value="1"/>
</dbReference>
<keyword evidence="5" id="KW-1185">Reference proteome</keyword>
<dbReference type="SMART" id="SM00267">
    <property type="entry name" value="GGDEF"/>
    <property type="match status" value="1"/>
</dbReference>
<organism evidence="4 5">
    <name type="scientific">Roseibium suaedae</name>
    <dbReference type="NCBI Taxonomy" id="735517"/>
    <lineage>
        <taxon>Bacteria</taxon>
        <taxon>Pseudomonadati</taxon>
        <taxon>Pseudomonadota</taxon>
        <taxon>Alphaproteobacteria</taxon>
        <taxon>Hyphomicrobiales</taxon>
        <taxon>Stappiaceae</taxon>
        <taxon>Roseibium</taxon>
    </lineage>
</organism>
<keyword evidence="2" id="KW-0812">Transmembrane</keyword>
<dbReference type="Proteomes" id="UP000186002">
    <property type="component" value="Unassembled WGS sequence"/>
</dbReference>
<feature type="transmembrane region" description="Helical" evidence="2">
    <location>
        <begin position="284"/>
        <end position="306"/>
    </location>
</feature>
<dbReference type="NCBIfam" id="TIGR00254">
    <property type="entry name" value="GGDEF"/>
    <property type="match status" value="1"/>
</dbReference>
<dbReference type="EMBL" id="FRBW01000003">
    <property type="protein sequence ID" value="SHM80031.1"/>
    <property type="molecule type" value="Genomic_DNA"/>
</dbReference>
<protein>
    <submittedName>
        <fullName evidence="4">Diguanylate cyclase (GGDEF) domain-containing protein</fullName>
    </submittedName>
</protein>
<dbReference type="SUPFAM" id="SSF55073">
    <property type="entry name" value="Nucleotide cyclase"/>
    <property type="match status" value="1"/>
</dbReference>
<feature type="domain" description="GGDEF" evidence="3">
    <location>
        <begin position="356"/>
        <end position="492"/>
    </location>
</feature>
<proteinExistence type="predicted"/>
<feature type="compositionally biased region" description="Basic and acidic residues" evidence="1">
    <location>
        <begin position="492"/>
        <end position="501"/>
    </location>
</feature>
<dbReference type="PANTHER" id="PTHR46663:SF2">
    <property type="entry name" value="GGDEF DOMAIN-CONTAINING PROTEIN"/>
    <property type="match status" value="1"/>
</dbReference>
<dbReference type="InterPro" id="IPR043128">
    <property type="entry name" value="Rev_trsase/Diguanyl_cyclase"/>
</dbReference>
<dbReference type="PANTHER" id="PTHR46663">
    <property type="entry name" value="DIGUANYLATE CYCLASE DGCT-RELATED"/>
    <property type="match status" value="1"/>
</dbReference>
<keyword evidence="2" id="KW-0472">Membrane</keyword>
<dbReference type="Pfam" id="PF00990">
    <property type="entry name" value="GGDEF"/>
    <property type="match status" value="1"/>
</dbReference>
<evidence type="ECO:0000259" key="3">
    <source>
        <dbReference type="PROSITE" id="PS50887"/>
    </source>
</evidence>
<evidence type="ECO:0000256" key="1">
    <source>
        <dbReference type="SAM" id="MobiDB-lite"/>
    </source>
</evidence>
<dbReference type="PROSITE" id="PS50887">
    <property type="entry name" value="GGDEF"/>
    <property type="match status" value="1"/>
</dbReference>
<dbReference type="RefSeq" id="WP_073014357.1">
    <property type="nucleotide sequence ID" value="NZ_FRBW01000003.1"/>
</dbReference>
<dbReference type="InterPro" id="IPR052163">
    <property type="entry name" value="DGC-Regulatory_Protein"/>
</dbReference>
<dbReference type="OrthoDB" id="9812260at2"/>
<feature type="region of interest" description="Disordered" evidence="1">
    <location>
        <begin position="486"/>
        <end position="508"/>
    </location>
</feature>
<dbReference type="InterPro" id="IPR000160">
    <property type="entry name" value="GGDEF_dom"/>
</dbReference>
<sequence>MTTSTGNGWAGANAPASSSRIAAYVYRLAALLILIAAASLAVVGYLASQSADRQALKHETYVFDNALRDHQLLIARDQLSVARWDDAVEHIVKGVEPDFIRQEFAHALWNDFGMHRSFLIGPGDELLASTREDQADFTRRSLAGDDPVRALADKLRKRIKDGVPEFPATAAAGDTLDSTLKIDEVADFAFARLDGQPVLLSAVQILPEDGRVNLSTWPVIILVAAKPINQNFLSQLTAPLDLMDIAFLDGQAPDGMDARRELTDPNGKLVGTFTWSSQQPGLQIWQLILPVAFGLCLLLAVAAFIVSRKIIRLTRSLEQSEAINHFNARHDPLTGCSNRLAFSEILSAAFEGLPETPFALIACDLDNFKSVNDTRGHAAGDAVLKTIADRLKEIVEPEGHVGRIGGDEFLIVTSLPKGPESGNLGHLADQILASAQMPISLPGGGTFRTGVSLGIAEAPLCGSQETDLLRSADAALYKAKQNGRNRACHAVPAKETRDASHDASLIPS</sequence>
<dbReference type="STRING" id="735517.SAMN05444272_3273"/>
<dbReference type="AlphaFoldDB" id="A0A1M7LPA9"/>
<name>A0A1M7LPA9_9HYPH</name>
<dbReference type="InterPro" id="IPR029787">
    <property type="entry name" value="Nucleotide_cyclase"/>
</dbReference>
<evidence type="ECO:0000313" key="4">
    <source>
        <dbReference type="EMBL" id="SHM80031.1"/>
    </source>
</evidence>
<reference evidence="4 5" key="1">
    <citation type="submission" date="2016-11" db="EMBL/GenBank/DDBJ databases">
        <authorList>
            <person name="Jaros S."/>
            <person name="Januszkiewicz K."/>
            <person name="Wedrychowicz H."/>
        </authorList>
    </citation>
    <scope>NUCLEOTIDE SEQUENCE [LARGE SCALE GENOMIC DNA]</scope>
    <source>
        <strain evidence="4 5">DSM 22153</strain>
    </source>
</reference>
<evidence type="ECO:0000256" key="2">
    <source>
        <dbReference type="SAM" id="Phobius"/>
    </source>
</evidence>
<dbReference type="Gene3D" id="3.30.70.270">
    <property type="match status" value="1"/>
</dbReference>
<gene>
    <name evidence="4" type="ORF">SAMN05444272_3273</name>
</gene>
<accession>A0A1M7LPA9</accession>
<dbReference type="InterPro" id="IPR007892">
    <property type="entry name" value="CHASE4"/>
</dbReference>